<evidence type="ECO:0000313" key="2">
    <source>
        <dbReference type="EMBL" id="CAJ1958853.1"/>
    </source>
</evidence>
<dbReference type="Proteomes" id="UP001189624">
    <property type="component" value="Chromosome 5"/>
</dbReference>
<evidence type="ECO:0000259" key="1">
    <source>
        <dbReference type="SMART" id="SM01037"/>
    </source>
</evidence>
<dbReference type="InterPro" id="IPR051761">
    <property type="entry name" value="MLP-like_ligand-binding"/>
</dbReference>
<name>A0AA86SYD8_9FABA</name>
<dbReference type="Gramene" id="rna-AYBTSS11_LOCUS17958">
    <property type="protein sequence ID" value="CAJ1958853.1"/>
    <property type="gene ID" value="gene-AYBTSS11_LOCUS17958"/>
</dbReference>
<protein>
    <recommendedName>
        <fullName evidence="1">Bet v I/Major latex protein domain-containing protein</fullName>
    </recommendedName>
</protein>
<dbReference type="Gene3D" id="3.30.530.20">
    <property type="match status" value="1"/>
</dbReference>
<keyword evidence="3" id="KW-1185">Reference proteome</keyword>
<dbReference type="Pfam" id="PF00407">
    <property type="entry name" value="Bet_v_1"/>
    <property type="match status" value="1"/>
</dbReference>
<dbReference type="PANTHER" id="PTHR31907">
    <property type="entry name" value="MLP-LIKE PROTEIN 423"/>
    <property type="match status" value="1"/>
</dbReference>
<organism evidence="2 3">
    <name type="scientific">Sphenostylis stenocarpa</name>
    <dbReference type="NCBI Taxonomy" id="92480"/>
    <lineage>
        <taxon>Eukaryota</taxon>
        <taxon>Viridiplantae</taxon>
        <taxon>Streptophyta</taxon>
        <taxon>Embryophyta</taxon>
        <taxon>Tracheophyta</taxon>
        <taxon>Spermatophyta</taxon>
        <taxon>Magnoliopsida</taxon>
        <taxon>eudicotyledons</taxon>
        <taxon>Gunneridae</taxon>
        <taxon>Pentapetalae</taxon>
        <taxon>rosids</taxon>
        <taxon>fabids</taxon>
        <taxon>Fabales</taxon>
        <taxon>Fabaceae</taxon>
        <taxon>Papilionoideae</taxon>
        <taxon>50 kb inversion clade</taxon>
        <taxon>NPAAA clade</taxon>
        <taxon>indigoferoid/millettioid clade</taxon>
        <taxon>Phaseoleae</taxon>
        <taxon>Sphenostylis</taxon>
    </lineage>
</organism>
<dbReference type="GO" id="GO:0006952">
    <property type="term" value="P:defense response"/>
    <property type="evidence" value="ECO:0007669"/>
    <property type="project" value="InterPro"/>
</dbReference>
<dbReference type="SUPFAM" id="SSF55961">
    <property type="entry name" value="Bet v1-like"/>
    <property type="match status" value="1"/>
</dbReference>
<dbReference type="InterPro" id="IPR023393">
    <property type="entry name" value="START-like_dom_sf"/>
</dbReference>
<sequence>MQIFVYHYMQLFDPLEAKMEKSATMETKVNIKASAEKFFDVYCNKTHHFGSILPEQIECVEIQKGEWGSEGSIICWYYSLEGKRCVCKEVVEDIDKKNKKMKFRVIEGDLLELYKTFNFILQVTPEEQGSVVHWVIQYDKQNDLVSDPQAMLQLLILESNMLDVHLTMNTN</sequence>
<accession>A0AA86SYD8</accession>
<dbReference type="CDD" id="cd07816">
    <property type="entry name" value="Bet_v1-like"/>
    <property type="match status" value="1"/>
</dbReference>
<proteinExistence type="predicted"/>
<feature type="domain" description="Bet v I/Major latex protein" evidence="1">
    <location>
        <begin position="22"/>
        <end position="169"/>
    </location>
</feature>
<dbReference type="SMART" id="SM01037">
    <property type="entry name" value="Bet_v_1"/>
    <property type="match status" value="1"/>
</dbReference>
<dbReference type="EMBL" id="OY731402">
    <property type="protein sequence ID" value="CAJ1958853.1"/>
    <property type="molecule type" value="Genomic_DNA"/>
</dbReference>
<gene>
    <name evidence="2" type="ORF">AYBTSS11_LOCUS17958</name>
</gene>
<evidence type="ECO:0000313" key="3">
    <source>
        <dbReference type="Proteomes" id="UP001189624"/>
    </source>
</evidence>
<dbReference type="AlphaFoldDB" id="A0AA86SYD8"/>
<dbReference type="InterPro" id="IPR000916">
    <property type="entry name" value="Bet_v_I/MLP"/>
</dbReference>
<reference evidence="2" key="1">
    <citation type="submission" date="2023-10" db="EMBL/GenBank/DDBJ databases">
        <authorList>
            <person name="Domelevo Entfellner J.-B."/>
        </authorList>
    </citation>
    <scope>NUCLEOTIDE SEQUENCE</scope>
</reference>